<dbReference type="InterPro" id="IPR036291">
    <property type="entry name" value="NAD(P)-bd_dom_sf"/>
</dbReference>
<proteinExistence type="predicted"/>
<dbReference type="SUPFAM" id="SSF51735">
    <property type="entry name" value="NAD(P)-binding Rossmann-fold domains"/>
    <property type="match status" value="1"/>
</dbReference>
<accession>A0AA40YNS6</accession>
<reference evidence="2 3" key="1">
    <citation type="journal article" date="2021" name="Int. J. Food Microbiol.">
        <title>Safety demonstration of a microbial species for use in the food chain: Weissella confusa.</title>
        <authorList>
            <person name="Bourdichon F."/>
            <person name="Patrone V."/>
            <person name="Fontana A."/>
            <person name="Milani G."/>
            <person name="Morelli L."/>
        </authorList>
    </citation>
    <scope>NUCLEOTIDE SEQUENCE [LARGE SCALE GENOMIC DNA]</scope>
    <source>
        <strain evidence="2 3">CCUG 43002</strain>
    </source>
</reference>
<organism evidence="2 3">
    <name type="scientific">Weissella confusa</name>
    <name type="common">Lactobacillus confusus</name>
    <dbReference type="NCBI Taxonomy" id="1583"/>
    <lineage>
        <taxon>Bacteria</taxon>
        <taxon>Bacillati</taxon>
        <taxon>Bacillota</taxon>
        <taxon>Bacilli</taxon>
        <taxon>Lactobacillales</taxon>
        <taxon>Lactobacillaceae</taxon>
        <taxon>Weissella</taxon>
    </lineage>
</organism>
<comment type="caution">
    <text evidence="2">The sequence shown here is derived from an EMBL/GenBank/DDBJ whole genome shotgun (WGS) entry which is preliminary data.</text>
</comment>
<dbReference type="EMBL" id="JAAOCP010000004">
    <property type="protein sequence ID" value="MBJ7638536.1"/>
    <property type="molecule type" value="Genomic_DNA"/>
</dbReference>
<dbReference type="PANTHER" id="PTHR12126">
    <property type="entry name" value="NADH-UBIQUINONE OXIDOREDUCTASE 39 KDA SUBUNIT-RELATED"/>
    <property type="match status" value="1"/>
</dbReference>
<keyword evidence="3" id="KW-1185">Reference proteome</keyword>
<feature type="domain" description="NAD-dependent epimerase/dehydratase" evidence="1">
    <location>
        <begin position="13"/>
        <end position="120"/>
    </location>
</feature>
<evidence type="ECO:0000313" key="2">
    <source>
        <dbReference type="EMBL" id="MBJ7638536.1"/>
    </source>
</evidence>
<dbReference type="InterPro" id="IPR051207">
    <property type="entry name" value="ComplexI_NDUFA9_subunit"/>
</dbReference>
<protein>
    <submittedName>
        <fullName evidence="2">NAD-dependent epimerase/dehydratase family protein</fullName>
    </submittedName>
</protein>
<gene>
    <name evidence="2" type="ORF">HAU20_03940</name>
</gene>
<evidence type="ECO:0000259" key="1">
    <source>
        <dbReference type="Pfam" id="PF01370"/>
    </source>
</evidence>
<dbReference type="GO" id="GO:0044877">
    <property type="term" value="F:protein-containing complex binding"/>
    <property type="evidence" value="ECO:0007669"/>
    <property type="project" value="TreeGrafter"/>
</dbReference>
<dbReference type="PANTHER" id="PTHR12126:SF11">
    <property type="entry name" value="NADH DEHYDROGENASE [UBIQUINONE] 1 ALPHA SUBCOMPLEX SUBUNIT 9, MITOCHONDRIAL"/>
    <property type="match status" value="1"/>
</dbReference>
<dbReference type="Gene3D" id="3.40.50.720">
    <property type="entry name" value="NAD(P)-binding Rossmann-like Domain"/>
    <property type="match status" value="1"/>
</dbReference>
<dbReference type="AlphaFoldDB" id="A0AA40YNS6"/>
<evidence type="ECO:0000313" key="3">
    <source>
        <dbReference type="Proteomes" id="UP000728106"/>
    </source>
</evidence>
<dbReference type="Proteomes" id="UP000728106">
    <property type="component" value="Unassembled WGS sequence"/>
</dbReference>
<name>A0AA40YNS6_WEICO</name>
<sequence length="207" mass="23245">MKDGDVHLAKKKIVIAGGTGFVGQGIISALSPEKYDIHVLTRRNVTTDTESVTYHQVDYHVTEQVLAVIGDADWVIDVIGILLPNPIKHQTYANSSVLPAKILIDAVRACPEVKFMFVSANYAPFFMAPYMRAKQEVENYMALRLPQRATTLYPGIIYDRKRQMSYYVGRILSKLPAKRLRPITLAALAKEVTRILDGQNSGLEKRR</sequence>
<dbReference type="InterPro" id="IPR001509">
    <property type="entry name" value="Epimerase_deHydtase"/>
</dbReference>
<dbReference type="Pfam" id="PF01370">
    <property type="entry name" value="Epimerase"/>
    <property type="match status" value="1"/>
</dbReference>